<proteinExistence type="inferred from homology"/>
<protein>
    <recommendedName>
        <fullName evidence="2">UPF0102 protein A3A02_02530</fullName>
    </recommendedName>
</protein>
<dbReference type="EMBL" id="MHIM01000012">
    <property type="protein sequence ID" value="OGY52692.1"/>
    <property type="molecule type" value="Genomic_DNA"/>
</dbReference>
<comment type="similarity">
    <text evidence="1 2">Belongs to the UPF0102 family.</text>
</comment>
<dbReference type="PANTHER" id="PTHR34039">
    <property type="entry name" value="UPF0102 PROTEIN YRAN"/>
    <property type="match status" value="1"/>
</dbReference>
<dbReference type="HAMAP" id="MF_00048">
    <property type="entry name" value="UPF0102"/>
    <property type="match status" value="1"/>
</dbReference>
<accession>A0A1G1YK11</accession>
<dbReference type="NCBIfam" id="NF009154">
    <property type="entry name" value="PRK12497.3-3"/>
    <property type="match status" value="1"/>
</dbReference>
<dbReference type="AlphaFoldDB" id="A0A1G1YK11"/>
<dbReference type="SUPFAM" id="SSF52980">
    <property type="entry name" value="Restriction endonuclease-like"/>
    <property type="match status" value="1"/>
</dbReference>
<reference evidence="3 4" key="1">
    <citation type="journal article" date="2016" name="Nat. Commun.">
        <title>Thousands of microbial genomes shed light on interconnected biogeochemical processes in an aquifer system.</title>
        <authorList>
            <person name="Anantharaman K."/>
            <person name="Brown C.T."/>
            <person name="Hug L.A."/>
            <person name="Sharon I."/>
            <person name="Castelle C.J."/>
            <person name="Probst A.J."/>
            <person name="Thomas B.C."/>
            <person name="Singh A."/>
            <person name="Wilkins M.J."/>
            <person name="Karaoz U."/>
            <person name="Brodie E.L."/>
            <person name="Williams K.H."/>
            <person name="Hubbard S.S."/>
            <person name="Banfield J.F."/>
        </authorList>
    </citation>
    <scope>NUCLEOTIDE SEQUENCE [LARGE SCALE GENOMIC DNA]</scope>
</reference>
<dbReference type="InterPro" id="IPR003509">
    <property type="entry name" value="UPF0102_YraN-like"/>
</dbReference>
<evidence type="ECO:0000313" key="3">
    <source>
        <dbReference type="EMBL" id="OGY52692.1"/>
    </source>
</evidence>
<dbReference type="InterPro" id="IPR011335">
    <property type="entry name" value="Restrct_endonuc-II-like"/>
</dbReference>
<gene>
    <name evidence="3" type="ORF">A3A02_02530</name>
</gene>
<evidence type="ECO:0000256" key="1">
    <source>
        <dbReference type="ARBA" id="ARBA00006738"/>
    </source>
</evidence>
<name>A0A1G1YK11_9BACT</name>
<comment type="caution">
    <text evidence="3">The sequence shown here is derived from an EMBL/GenBank/DDBJ whole genome shotgun (WGS) entry which is preliminary data.</text>
</comment>
<dbReference type="Pfam" id="PF02021">
    <property type="entry name" value="UPF0102"/>
    <property type="match status" value="1"/>
</dbReference>
<dbReference type="InterPro" id="IPR011856">
    <property type="entry name" value="tRNA_endonuc-like_dom_sf"/>
</dbReference>
<dbReference type="NCBIfam" id="TIGR00252">
    <property type="entry name" value="YraN family protein"/>
    <property type="match status" value="1"/>
</dbReference>
<evidence type="ECO:0000256" key="2">
    <source>
        <dbReference type="HAMAP-Rule" id="MF_00048"/>
    </source>
</evidence>
<dbReference type="NCBIfam" id="NF009150">
    <property type="entry name" value="PRK12497.1-3"/>
    <property type="match status" value="1"/>
</dbReference>
<dbReference type="GO" id="GO:0003676">
    <property type="term" value="F:nucleic acid binding"/>
    <property type="evidence" value="ECO:0007669"/>
    <property type="project" value="InterPro"/>
</dbReference>
<organism evidence="3 4">
    <name type="scientific">Candidatus Buchananbacteria bacterium RIFCSPLOWO2_01_FULL_39_33</name>
    <dbReference type="NCBI Taxonomy" id="1797543"/>
    <lineage>
        <taxon>Bacteria</taxon>
        <taxon>Candidatus Buchananiibacteriota</taxon>
    </lineage>
</organism>
<evidence type="ECO:0000313" key="4">
    <source>
        <dbReference type="Proteomes" id="UP000177376"/>
    </source>
</evidence>
<dbReference type="Proteomes" id="UP000177376">
    <property type="component" value="Unassembled WGS sequence"/>
</dbReference>
<sequence>MEGHNSKIGRLGEDLAGRFLEKNGYQIIDRNFQTRYGEIDLIARQADEILFCEVKTRLSLQYGYPEQAVDGKKINHLLQAAKIYLKIKNFNCFWRLDIISVELVGNREPKIEWFKDVSSQY</sequence>
<dbReference type="PANTHER" id="PTHR34039:SF1">
    <property type="entry name" value="UPF0102 PROTEIN YRAN"/>
    <property type="match status" value="1"/>
</dbReference>
<dbReference type="Gene3D" id="3.40.1350.10">
    <property type="match status" value="1"/>
</dbReference>
<dbReference type="CDD" id="cd20736">
    <property type="entry name" value="PoNe_Nuclease"/>
    <property type="match status" value="1"/>
</dbReference>